<protein>
    <submittedName>
        <fullName evidence="1">Uncharacterized protein</fullName>
    </submittedName>
</protein>
<name>A0AAV4XMZ0_CAEEX</name>
<reference evidence="1 2" key="1">
    <citation type="submission" date="2021-06" db="EMBL/GenBank/DDBJ databases">
        <title>Caerostris extrusa draft genome.</title>
        <authorList>
            <person name="Kono N."/>
            <person name="Arakawa K."/>
        </authorList>
    </citation>
    <scope>NUCLEOTIDE SEQUENCE [LARGE SCALE GENOMIC DNA]</scope>
</reference>
<comment type="caution">
    <text evidence="1">The sequence shown here is derived from an EMBL/GenBank/DDBJ whole genome shotgun (WGS) entry which is preliminary data.</text>
</comment>
<gene>
    <name evidence="1" type="ORF">CEXT_564151</name>
</gene>
<dbReference type="Proteomes" id="UP001054945">
    <property type="component" value="Unassembled WGS sequence"/>
</dbReference>
<evidence type="ECO:0000313" key="1">
    <source>
        <dbReference type="EMBL" id="GIY95295.1"/>
    </source>
</evidence>
<proteinExistence type="predicted"/>
<sequence>MRFKVSTLIGSDSRRQLNQEIHSLNKSSTTHLIVSAGMSYTGTTSGQCLKRSMIVIQYWQHSDYGNNNFGVSGFEPVVTDNAAIGIGFTSKTLSAISAAFGSVSREIEARIDYPNVGNCCRNNSNRNSSATL</sequence>
<organism evidence="1 2">
    <name type="scientific">Caerostris extrusa</name>
    <name type="common">Bark spider</name>
    <name type="synonym">Caerostris bankana</name>
    <dbReference type="NCBI Taxonomy" id="172846"/>
    <lineage>
        <taxon>Eukaryota</taxon>
        <taxon>Metazoa</taxon>
        <taxon>Ecdysozoa</taxon>
        <taxon>Arthropoda</taxon>
        <taxon>Chelicerata</taxon>
        <taxon>Arachnida</taxon>
        <taxon>Araneae</taxon>
        <taxon>Araneomorphae</taxon>
        <taxon>Entelegynae</taxon>
        <taxon>Araneoidea</taxon>
        <taxon>Araneidae</taxon>
        <taxon>Caerostris</taxon>
    </lineage>
</organism>
<accession>A0AAV4XMZ0</accession>
<evidence type="ECO:0000313" key="2">
    <source>
        <dbReference type="Proteomes" id="UP001054945"/>
    </source>
</evidence>
<dbReference type="AlphaFoldDB" id="A0AAV4XMZ0"/>
<dbReference type="EMBL" id="BPLR01017891">
    <property type="protein sequence ID" value="GIY95295.1"/>
    <property type="molecule type" value="Genomic_DNA"/>
</dbReference>
<keyword evidence="2" id="KW-1185">Reference proteome</keyword>